<dbReference type="CDD" id="cd00995">
    <property type="entry name" value="PBP2_NikA_DppA_OppA_like"/>
    <property type="match status" value="1"/>
</dbReference>
<evidence type="ECO:0000256" key="1">
    <source>
        <dbReference type="ARBA" id="ARBA00004196"/>
    </source>
</evidence>
<dbReference type="Gene3D" id="3.40.190.10">
    <property type="entry name" value="Periplasmic binding protein-like II"/>
    <property type="match status" value="1"/>
</dbReference>
<dbReference type="PANTHER" id="PTHR30290">
    <property type="entry name" value="PERIPLASMIC BINDING COMPONENT OF ABC TRANSPORTER"/>
    <property type="match status" value="1"/>
</dbReference>
<evidence type="ECO:0000313" key="8">
    <source>
        <dbReference type="Proteomes" id="UP001500575"/>
    </source>
</evidence>
<keyword evidence="5" id="KW-1133">Transmembrane helix</keyword>
<dbReference type="EMBL" id="BAAAQQ010000002">
    <property type="protein sequence ID" value="GAA2118116.1"/>
    <property type="molecule type" value="Genomic_DNA"/>
</dbReference>
<dbReference type="SUPFAM" id="SSF53850">
    <property type="entry name" value="Periplasmic binding protein-like II"/>
    <property type="match status" value="1"/>
</dbReference>
<keyword evidence="8" id="KW-1185">Reference proteome</keyword>
<evidence type="ECO:0000256" key="4">
    <source>
        <dbReference type="ARBA" id="ARBA00022729"/>
    </source>
</evidence>
<protein>
    <submittedName>
        <fullName evidence="7">ABC transporter substrate-binding protein</fullName>
    </submittedName>
</protein>
<feature type="transmembrane region" description="Helical" evidence="5">
    <location>
        <begin position="580"/>
        <end position="601"/>
    </location>
</feature>
<comment type="subcellular location">
    <subcellularLocation>
        <location evidence="1">Cell envelope</location>
    </subcellularLocation>
</comment>
<dbReference type="InterPro" id="IPR030678">
    <property type="entry name" value="Peptide/Ni-bd"/>
</dbReference>
<dbReference type="Gene3D" id="3.10.105.10">
    <property type="entry name" value="Dipeptide-binding Protein, Domain 3"/>
    <property type="match status" value="1"/>
</dbReference>
<keyword evidence="4" id="KW-0732">Signal</keyword>
<dbReference type="PANTHER" id="PTHR30290:SF10">
    <property type="entry name" value="PERIPLASMIC OLIGOPEPTIDE-BINDING PROTEIN-RELATED"/>
    <property type="match status" value="1"/>
</dbReference>
<dbReference type="Proteomes" id="UP001500575">
    <property type="component" value="Unassembled WGS sequence"/>
</dbReference>
<evidence type="ECO:0000256" key="5">
    <source>
        <dbReference type="SAM" id="Phobius"/>
    </source>
</evidence>
<feature type="domain" description="Solute-binding protein family 5" evidence="6">
    <location>
        <begin position="66"/>
        <end position="454"/>
    </location>
</feature>
<dbReference type="Pfam" id="PF00496">
    <property type="entry name" value="SBP_bac_5"/>
    <property type="match status" value="1"/>
</dbReference>
<dbReference type="InterPro" id="IPR039424">
    <property type="entry name" value="SBP_5"/>
</dbReference>
<comment type="caution">
    <text evidence="7">The sequence shown here is derived from an EMBL/GenBank/DDBJ whole genome shotgun (WGS) entry which is preliminary data.</text>
</comment>
<comment type="similarity">
    <text evidence="2">Belongs to the bacterial solute-binding protein 5 family.</text>
</comment>
<keyword evidence="5" id="KW-0472">Membrane</keyword>
<evidence type="ECO:0000259" key="6">
    <source>
        <dbReference type="Pfam" id="PF00496"/>
    </source>
</evidence>
<proteinExistence type="inferred from homology"/>
<keyword evidence="5" id="KW-0812">Transmembrane</keyword>
<sequence>MVLPGAALAPTAASASSEDDPVIFTVGLTNEVDSFNPFLGIEAESFEMWALTYDYLISYSMDDMSPQPGLATEWETSEDGLTWTFKIRDDVVFSDGEPLTSADVKFTLDRVLDGGPEAATWGSYLTGVESAEAPDDTTVVLTLSAPNAVLPLIPIPIVPEHIWKDIPENEVKSYGNEPTDGQPVVGSGPFRLVEGTAGGSTYRFEANPDYWKGAPHIDEVVYRVFKSEDPAVQALIKGEIDFVSEISALQVKALEGREGIIAHNGDSPGFDEIAFNTGSVDLETGEPIGDPNPAVLDAKFRFALNFAIDRERLIEAAYQGGGQPGTTIIPPAYPDFHWEPDDPEAFAYDPDKAAQLLDEAGYTMGDDGLRTLPNGDPIGTLRLAARSDSQTSVDVMDFFKEWLADIGIDAEVTAYESSKLTNVILDGEFDTFEWGWFVEPDPDSMLSYMTCGQRGNWSDSWLCNEDYDALYEAQHVENDDAARADMVKQMQEILYNEAPYLVTAYSSIGEAFRSDRFGCFQPQPAPGGIWIQQYGSQNYLNVRPAAEAGDCDGLPNVVGTAEESGGGDGNGEEGSGAGTGLLIGLGVAAGVGVVGGAVFLMRRRASADERE</sequence>
<evidence type="ECO:0000256" key="3">
    <source>
        <dbReference type="ARBA" id="ARBA00022448"/>
    </source>
</evidence>
<evidence type="ECO:0000313" key="7">
    <source>
        <dbReference type="EMBL" id="GAA2118116.1"/>
    </source>
</evidence>
<dbReference type="InterPro" id="IPR000914">
    <property type="entry name" value="SBP_5_dom"/>
</dbReference>
<organism evidence="7 8">
    <name type="scientific">Nocardioides bigeumensis</name>
    <dbReference type="NCBI Taxonomy" id="433657"/>
    <lineage>
        <taxon>Bacteria</taxon>
        <taxon>Bacillati</taxon>
        <taxon>Actinomycetota</taxon>
        <taxon>Actinomycetes</taxon>
        <taxon>Propionibacteriales</taxon>
        <taxon>Nocardioidaceae</taxon>
        <taxon>Nocardioides</taxon>
    </lineage>
</organism>
<dbReference type="PIRSF" id="PIRSF002741">
    <property type="entry name" value="MppA"/>
    <property type="match status" value="1"/>
</dbReference>
<reference evidence="8" key="1">
    <citation type="journal article" date="2019" name="Int. J. Syst. Evol. Microbiol.">
        <title>The Global Catalogue of Microorganisms (GCM) 10K type strain sequencing project: providing services to taxonomists for standard genome sequencing and annotation.</title>
        <authorList>
            <consortium name="The Broad Institute Genomics Platform"/>
            <consortium name="The Broad Institute Genome Sequencing Center for Infectious Disease"/>
            <person name="Wu L."/>
            <person name="Ma J."/>
        </authorList>
    </citation>
    <scope>NUCLEOTIDE SEQUENCE [LARGE SCALE GENOMIC DNA]</scope>
    <source>
        <strain evidence="8">JCM 16021</strain>
    </source>
</reference>
<name>A0ABP5JLE0_9ACTN</name>
<accession>A0ABP5JLE0</accession>
<gene>
    <name evidence="7" type="ORF">GCM10009843_09730</name>
</gene>
<evidence type="ECO:0000256" key="2">
    <source>
        <dbReference type="ARBA" id="ARBA00005695"/>
    </source>
</evidence>
<keyword evidence="3" id="KW-0813">Transport</keyword>